<dbReference type="SUPFAM" id="SSF52540">
    <property type="entry name" value="P-loop containing nucleoside triphosphate hydrolases"/>
    <property type="match status" value="1"/>
</dbReference>
<dbReference type="PANTHER" id="PTHR30121:SF6">
    <property type="entry name" value="SLR6007 PROTEIN"/>
    <property type="match status" value="1"/>
</dbReference>
<dbReference type="GO" id="GO:0005524">
    <property type="term" value="F:ATP binding"/>
    <property type="evidence" value="ECO:0007669"/>
    <property type="project" value="UniProtKB-KW"/>
</dbReference>
<gene>
    <name evidence="2" type="ORF">E6C76_21085</name>
</gene>
<keyword evidence="3" id="KW-1185">Reference proteome</keyword>
<dbReference type="Gene3D" id="3.40.50.300">
    <property type="entry name" value="P-loop containing nucleotide triphosphate hydrolases"/>
    <property type="match status" value="2"/>
</dbReference>
<dbReference type="Proteomes" id="UP000308430">
    <property type="component" value="Unassembled WGS sequence"/>
</dbReference>
<keyword evidence="2" id="KW-0547">Nucleotide-binding</keyword>
<evidence type="ECO:0000313" key="2">
    <source>
        <dbReference type="EMBL" id="THF61089.1"/>
    </source>
</evidence>
<protein>
    <submittedName>
        <fullName evidence="2">ATP-binding protein</fullName>
    </submittedName>
</protein>
<feature type="region of interest" description="Disordered" evidence="1">
    <location>
        <begin position="383"/>
        <end position="408"/>
    </location>
</feature>
<name>A0A4S4ARI1_9RHOO</name>
<evidence type="ECO:0000256" key="1">
    <source>
        <dbReference type="SAM" id="MobiDB-lite"/>
    </source>
</evidence>
<reference evidence="2 3" key="1">
    <citation type="submission" date="2019-04" db="EMBL/GenBank/DDBJ databases">
        <title>Azoarcus nasutitermitis sp. nov. isolated from termite nest.</title>
        <authorList>
            <person name="Lin S.-Y."/>
            <person name="Hameed A."/>
            <person name="Hsu Y.-H."/>
            <person name="Young C.-C."/>
        </authorList>
    </citation>
    <scope>NUCLEOTIDE SEQUENCE [LARGE SCALE GENOMIC DNA]</scope>
    <source>
        <strain evidence="2 3">CC-YHH838</strain>
    </source>
</reference>
<comment type="caution">
    <text evidence="2">The sequence shown here is derived from an EMBL/GenBank/DDBJ whole genome shotgun (WGS) entry which is preliminary data.</text>
</comment>
<dbReference type="InterPro" id="IPR027417">
    <property type="entry name" value="P-loop_NTPase"/>
</dbReference>
<organism evidence="2 3">
    <name type="scientific">Pseudothauera nasutitermitis</name>
    <dbReference type="NCBI Taxonomy" id="2565930"/>
    <lineage>
        <taxon>Bacteria</taxon>
        <taxon>Pseudomonadati</taxon>
        <taxon>Pseudomonadota</taxon>
        <taxon>Betaproteobacteria</taxon>
        <taxon>Rhodocyclales</taxon>
        <taxon>Zoogloeaceae</taxon>
        <taxon>Pseudothauera</taxon>
    </lineage>
</organism>
<dbReference type="PANTHER" id="PTHR30121">
    <property type="entry name" value="UNCHARACTERIZED PROTEIN YJGR-RELATED"/>
    <property type="match status" value="1"/>
</dbReference>
<accession>A0A4S4ARI1</accession>
<dbReference type="EMBL" id="SSOC01000010">
    <property type="protein sequence ID" value="THF61089.1"/>
    <property type="molecule type" value="Genomic_DNA"/>
</dbReference>
<dbReference type="InterPro" id="IPR051162">
    <property type="entry name" value="T4SS_component"/>
</dbReference>
<sequence length="1844" mass="200131">MNRLVHTLATLVQDKVRGAARGQAGDKFESRFIFHGPPLELLEQVFDELVVDGGIKLEHGQQAATATLPVLLVLPVVQANPGIGMSGKCDENHLLHVRNDPNTASFVALLPPGQHSNRSVASTTDEFGMNASSNTGHATFEEWWEDGFVQQLIGQGLDSAGIDEDCLDDARTIIRCAAMAADEVDPSEGYRVAAWQLLSRVYSIQDDAKGLPPGSALALACGFPPMQDGSMSAKSQTGILEKVADEMADGFKTGLDRLAGMAGTDATKQALSTLLAHVQRTCQIPTAFERATPAFYLPSAGLGLEVPPSWWTSLTCECWAELLVEESDEPSGDLSITCTNAIFPASRGVPSIVHSEVELSISVGPDTEGSPVEVRLAGGSHGRTGIPIQVDGATTHRDTPPPGGQRSPLSYKVAASGRKAATARVISLASWLPGILVTSRMAIKFAPPKKPRRGNAGADWEAALSLPGSGRYELLLFASPGTTVEKAEGVPDDATEQATDARQELLLHEIKDGIYQVEIDADGKYQLEISFRKAGRHSSETCRVFITCEETREEGCRSEFERLIKLNRRHLERFDTKAVVQLDRHARLSALQSWMLDENSVAKSFIPVVLSDDYAAKWAAPDWDAQAGPIFSRARFLHDPRPGPALFAPPKGFVEARQEIARRIRETSDQMGLLESSPLGKWLARDPGFREQVEAYLDAYMAWIAADRDVACWVDAIAVCPREAGGRTLARVPDAIILSPLHPLRLAWHCLAQHVLHQAVEGEDPHPCPAASILDPDCIPDILEMPLQAPGGPAGIDQVVFLSVECNSDYWSVLWNGARLDQIASKSRQAPFDDALGIVVGGISNGFSPAQVARALEDVSDLLAAKPIVSLVVSSGGGATDACNEGLATWCARRFGNNEGNEQRRSVGPRVLEIFDTRPASSRPDQAMIANLSEDTGNHVRWFDRQPPGAKPDLGIIAQLDSAQPESTIVGMRSPLGAGGLVRHRIRRQLHGSFLSESRQSLPMPPSGEMFADKVASCINALESGRENAVGLQFAPNVHAVSNILEEKQASFVAVSSAAIDPACFLGGWIQGTYLWDYDLPSYSHRAGDTSGYYLLSQVRDADRDALGRVLRPLPGCEGLGEPQVEQILLEVARRGIPTVRGLSGDDTGATGDLGLFLAVRLLQDQFRTSGNRDSLLPVLSGTPDDASMALIIPVDPFRSYLADLSRSLGKERKDTSLSRPDLLVIGIRAIAGKVRLHLTPIEVKCRHQASTLGPGEAREALAQARALAILLKTMDERAPRSVAWKLAYQHLLLSMIGFGLRVYSQHELISSQAARWAGYHERIATEILSPAPSITIDDTGRLLVVDGTSLSDAIDHDNDGFDESISISPGDAGRIVGGDPQGFYEAVRAKVGDWRLMPPLDDAIVTPSTDVPPTPPSIATDDAASQIATEIATVAPGDAGIASMVPFRETVATPIPSEPSATFMPEDKGSGILLSVGKTTDGFEPRQLSLNISDTRLNQLNIGVVGDLGTGKTQLLKSLIFQIVTASEENRGIKPRFLVFDYKRDYSSPEFVEATGARVVKPARLPLNLFDTASIGESMAPWLDRFRFFADVLDKVYSGIGPVQRDKLKGAVRNAYGSCSLQGRQPTIYDIHSEYRELLGGKSDSPMAIIDDLVDMEVFEKDPAKTKPFDEFLDGIVVVSLDAMGQDDRSKNMLVAIMLNMFYENMLKTPKRPFKGSEPQLRVIDSYLLVDEADNIMRYEFDVLRKLLLQGREFGAGVILASQYLRHFKASATDYKEPLLTWFIHKVPNVTPAELGTLGFTSDLGDLSERVKTLPNHHCLYKSFDSSGEVIRGLPFYELNKKP</sequence>
<proteinExistence type="predicted"/>
<evidence type="ECO:0000313" key="3">
    <source>
        <dbReference type="Proteomes" id="UP000308430"/>
    </source>
</evidence>
<dbReference type="RefSeq" id="WP_136350242.1">
    <property type="nucleotide sequence ID" value="NZ_SSOC01000010.1"/>
</dbReference>
<keyword evidence="2" id="KW-0067">ATP-binding</keyword>
<dbReference type="OrthoDB" id="9806951at2"/>